<proteinExistence type="predicted"/>
<feature type="region of interest" description="Disordered" evidence="1">
    <location>
        <begin position="61"/>
        <end position="106"/>
    </location>
</feature>
<organism evidence="2 3">
    <name type="scientific">Artemia franciscana</name>
    <name type="common">Brine shrimp</name>
    <name type="synonym">Artemia sanfranciscana</name>
    <dbReference type="NCBI Taxonomy" id="6661"/>
    <lineage>
        <taxon>Eukaryota</taxon>
        <taxon>Metazoa</taxon>
        <taxon>Ecdysozoa</taxon>
        <taxon>Arthropoda</taxon>
        <taxon>Crustacea</taxon>
        <taxon>Branchiopoda</taxon>
        <taxon>Anostraca</taxon>
        <taxon>Artemiidae</taxon>
        <taxon>Artemia</taxon>
    </lineage>
</organism>
<sequence length="106" mass="11319">MLDIVGDNRNKAIPLAVHSTKSYKFRVMAKGIGDGSDFESISSESDNEPGELLGGTVNAAYKTGGDTKHRRKIAGPKKREVQGVADTCDAGSSSSESELKKEFNEV</sequence>
<evidence type="ECO:0000256" key="1">
    <source>
        <dbReference type="SAM" id="MobiDB-lite"/>
    </source>
</evidence>
<protein>
    <submittedName>
        <fullName evidence="2">Uncharacterized protein</fullName>
    </submittedName>
</protein>
<feature type="compositionally biased region" description="Basic and acidic residues" evidence="1">
    <location>
        <begin position="97"/>
        <end position="106"/>
    </location>
</feature>
<evidence type="ECO:0000313" key="2">
    <source>
        <dbReference type="EMBL" id="KAK2722389.1"/>
    </source>
</evidence>
<name>A0AA88I6T5_ARTSF</name>
<dbReference type="AlphaFoldDB" id="A0AA88I6T5"/>
<keyword evidence="3" id="KW-1185">Reference proteome</keyword>
<comment type="caution">
    <text evidence="2">The sequence shown here is derived from an EMBL/GenBank/DDBJ whole genome shotgun (WGS) entry which is preliminary data.</text>
</comment>
<accession>A0AA88I6T5</accession>
<reference evidence="2" key="1">
    <citation type="submission" date="2023-07" db="EMBL/GenBank/DDBJ databases">
        <title>Chromosome-level genome assembly of Artemia franciscana.</title>
        <authorList>
            <person name="Jo E."/>
        </authorList>
    </citation>
    <scope>NUCLEOTIDE SEQUENCE</scope>
    <source>
        <tissue evidence="2">Whole body</tissue>
    </source>
</reference>
<dbReference type="EMBL" id="JAVRJZ010000005">
    <property type="protein sequence ID" value="KAK2722389.1"/>
    <property type="molecule type" value="Genomic_DNA"/>
</dbReference>
<evidence type="ECO:0000313" key="3">
    <source>
        <dbReference type="Proteomes" id="UP001187531"/>
    </source>
</evidence>
<dbReference type="Proteomes" id="UP001187531">
    <property type="component" value="Unassembled WGS sequence"/>
</dbReference>
<gene>
    <name evidence="2" type="ORF">QYM36_002805</name>
</gene>